<accession>A0A9W9H4N1</accession>
<comment type="similarity">
    <text evidence="3 12">Belongs to the TPP enzyme family.</text>
</comment>
<dbReference type="Proteomes" id="UP001147746">
    <property type="component" value="Unassembled WGS sequence"/>
</dbReference>
<dbReference type="GO" id="GO:0005634">
    <property type="term" value="C:nucleus"/>
    <property type="evidence" value="ECO:0007669"/>
    <property type="project" value="TreeGrafter"/>
</dbReference>
<feature type="domain" description="Thiamine pyrophosphate enzyme TPP-binding" evidence="14">
    <location>
        <begin position="434"/>
        <end position="563"/>
    </location>
</feature>
<dbReference type="InterPro" id="IPR012110">
    <property type="entry name" value="PDC/IPDC-like"/>
</dbReference>
<keyword evidence="16" id="KW-0670">Pyruvate</keyword>
<evidence type="ECO:0000259" key="13">
    <source>
        <dbReference type="Pfam" id="PF00205"/>
    </source>
</evidence>
<evidence type="ECO:0000256" key="9">
    <source>
        <dbReference type="ARBA" id="ARBA00023052"/>
    </source>
</evidence>
<evidence type="ECO:0000256" key="11">
    <source>
        <dbReference type="PIRSR" id="PIRSR036565-2"/>
    </source>
</evidence>
<keyword evidence="6 11" id="KW-0479">Metal-binding</keyword>
<proteinExistence type="inferred from homology"/>
<feature type="domain" description="Thiamine pyrophosphate enzyme N-terminal TPP-binding" evidence="15">
    <location>
        <begin position="9"/>
        <end position="112"/>
    </location>
</feature>
<dbReference type="EMBL" id="JAPZBO010000009">
    <property type="protein sequence ID" value="KAJ5302767.1"/>
    <property type="molecule type" value="Genomic_DNA"/>
</dbReference>
<gene>
    <name evidence="16" type="ORF">N7476_009566</name>
</gene>
<dbReference type="FunFam" id="3.40.50.970:FF:000019">
    <property type="entry name" value="Pyruvate decarboxylase isozyme"/>
    <property type="match status" value="1"/>
</dbReference>
<name>A0A9W9H4N1_9EURO</name>
<evidence type="ECO:0000256" key="8">
    <source>
        <dbReference type="ARBA" id="ARBA00022842"/>
    </source>
</evidence>
<dbReference type="InterPro" id="IPR029035">
    <property type="entry name" value="DHS-like_NAD/FAD-binding_dom"/>
</dbReference>
<keyword evidence="17" id="KW-1185">Reference proteome</keyword>
<dbReference type="SUPFAM" id="SSF52467">
    <property type="entry name" value="DHS-like NAD/FAD-binding domain"/>
    <property type="match status" value="1"/>
</dbReference>
<dbReference type="EC" id="4.1.1.1" evidence="4"/>
<dbReference type="Pfam" id="PF00205">
    <property type="entry name" value="TPP_enzyme_M"/>
    <property type="match status" value="1"/>
</dbReference>
<protein>
    <recommendedName>
        <fullName evidence="5">Pyruvate decarboxylase</fullName>
        <ecNumber evidence="4">4.1.1.1</ecNumber>
    </recommendedName>
</protein>
<dbReference type="GO" id="GO:0004737">
    <property type="term" value="F:pyruvate decarboxylase activity"/>
    <property type="evidence" value="ECO:0007669"/>
    <property type="project" value="UniProtKB-EC"/>
</dbReference>
<feature type="binding site" evidence="11">
    <location>
        <position position="511"/>
    </location>
    <ligand>
        <name>Mg(2+)</name>
        <dbReference type="ChEBI" id="CHEBI:18420"/>
    </ligand>
</feature>
<dbReference type="CDD" id="cd07038">
    <property type="entry name" value="TPP_PYR_PDC_IPDC_like"/>
    <property type="match status" value="1"/>
</dbReference>
<sequence length="614" mass="67836">MQSRITVSVSQYLFARIKEIGVRSVHGVPGDYNLVSLDYVAKAGLRWIGNCNELNAGYAADGYARIHGISALMTVAGVGELSASNAIAGAYAEYVPIVHIVGQPSLVSQRQKKLLHHSLGDGNFTELARMSDRVTAKSVQIDCAKQAPGLIDDVIAHCWNTSRPVSIILPTDMVHVPVLAENLTRPLDLSAPRNDQALEAHAADAFLEAVRMAKNPIFLVGGYNVRFTKRREVKLLAEMLGLPLFLSASGRGIIDEQDHNFKGLYFGDCSDPLVMQKVRSSDLIISIGNIHSDLNVASVSWSFDPSKMIEVRDEITHVQGKAYPDLKSASLLQAIIRRSATSISIKRRQDLALPMSKIAPETGNGRMPFTSAAIMSQEPAPGDVLRKGVRMSHTLSYSEETNSISHDWLWPKMSDWLCPGDTIIAETGTSNFGIWSTKFPRGVNFISQYVWASIGYSLGACQGAAAAVQDSEQPDRRTVLFIGDGSFQFTCQEMSTIIKHKLTPIIFVICNKGYTVERLIHGWNESYNDIQEWQYRKLLGVFGADRGSYQTHQIRTQAELTALLQDPSFNNDQVLRFVELHMDRDDAPSNLTILTQQLVTPEAQSQVAKCRNEE</sequence>
<dbReference type="GO" id="GO:0030976">
    <property type="term" value="F:thiamine pyrophosphate binding"/>
    <property type="evidence" value="ECO:0007669"/>
    <property type="project" value="InterPro"/>
</dbReference>
<dbReference type="CDD" id="cd02005">
    <property type="entry name" value="TPP_PDC_IPDC"/>
    <property type="match status" value="1"/>
</dbReference>
<evidence type="ECO:0000313" key="17">
    <source>
        <dbReference type="Proteomes" id="UP001147746"/>
    </source>
</evidence>
<dbReference type="PANTHER" id="PTHR43452:SF30">
    <property type="entry name" value="PYRUVATE DECARBOXYLASE ISOZYME 1-RELATED"/>
    <property type="match status" value="1"/>
</dbReference>
<comment type="caution">
    <text evidence="16">The sequence shown here is derived from an EMBL/GenBank/DDBJ whole genome shotgun (WGS) entry which is preliminary data.</text>
</comment>
<dbReference type="GO" id="GO:0000287">
    <property type="term" value="F:magnesium ion binding"/>
    <property type="evidence" value="ECO:0007669"/>
    <property type="project" value="InterPro"/>
</dbReference>
<dbReference type="InterPro" id="IPR012000">
    <property type="entry name" value="Thiamin_PyroP_enz_cen_dom"/>
</dbReference>
<dbReference type="SUPFAM" id="SSF52518">
    <property type="entry name" value="Thiamin diphosphate-binding fold (THDP-binding)"/>
    <property type="match status" value="2"/>
</dbReference>
<evidence type="ECO:0000256" key="1">
    <source>
        <dbReference type="ARBA" id="ARBA00001041"/>
    </source>
</evidence>
<dbReference type="Gene3D" id="3.40.50.1220">
    <property type="entry name" value="TPP-binding domain"/>
    <property type="match status" value="1"/>
</dbReference>
<evidence type="ECO:0000256" key="10">
    <source>
        <dbReference type="ARBA" id="ARBA00023239"/>
    </source>
</evidence>
<reference evidence="16" key="2">
    <citation type="journal article" date="2023" name="IMA Fungus">
        <title>Comparative genomic study of the Penicillium genus elucidates a diverse pangenome and 15 lateral gene transfer events.</title>
        <authorList>
            <person name="Petersen C."/>
            <person name="Sorensen T."/>
            <person name="Nielsen M.R."/>
            <person name="Sondergaard T.E."/>
            <person name="Sorensen J.L."/>
            <person name="Fitzpatrick D.A."/>
            <person name="Frisvad J.C."/>
            <person name="Nielsen K.L."/>
        </authorList>
    </citation>
    <scope>NUCLEOTIDE SEQUENCE</scope>
    <source>
        <strain evidence="16">IBT 21472</strain>
    </source>
</reference>
<reference evidence="16" key="1">
    <citation type="submission" date="2022-12" db="EMBL/GenBank/DDBJ databases">
        <authorList>
            <person name="Petersen C."/>
        </authorList>
    </citation>
    <scope>NUCLEOTIDE SEQUENCE</scope>
    <source>
        <strain evidence="16">IBT 21472</strain>
    </source>
</reference>
<evidence type="ECO:0000256" key="7">
    <source>
        <dbReference type="ARBA" id="ARBA00022793"/>
    </source>
</evidence>
<dbReference type="PANTHER" id="PTHR43452">
    <property type="entry name" value="PYRUVATE DECARBOXYLASE"/>
    <property type="match status" value="1"/>
</dbReference>
<evidence type="ECO:0000259" key="14">
    <source>
        <dbReference type="Pfam" id="PF02775"/>
    </source>
</evidence>
<evidence type="ECO:0000256" key="2">
    <source>
        <dbReference type="ARBA" id="ARBA00001964"/>
    </source>
</evidence>
<dbReference type="OrthoDB" id="3970464at2759"/>
<dbReference type="Pfam" id="PF02775">
    <property type="entry name" value="TPP_enzyme_C"/>
    <property type="match status" value="1"/>
</dbReference>
<feature type="binding site" evidence="11">
    <location>
        <position position="484"/>
    </location>
    <ligand>
        <name>Mg(2+)</name>
        <dbReference type="ChEBI" id="CHEBI:18420"/>
    </ligand>
</feature>
<dbReference type="Pfam" id="PF02776">
    <property type="entry name" value="TPP_enzyme_N"/>
    <property type="match status" value="1"/>
</dbReference>
<dbReference type="InterPro" id="IPR012001">
    <property type="entry name" value="Thiamin_PyroP_enz_TPP-bd_dom"/>
</dbReference>
<keyword evidence="8 11" id="KW-0460">Magnesium</keyword>
<comment type="catalytic activity">
    <reaction evidence="1">
        <text>a 2-oxocarboxylate + H(+) = an aldehyde + CO2</text>
        <dbReference type="Rhea" id="RHEA:11628"/>
        <dbReference type="ChEBI" id="CHEBI:15378"/>
        <dbReference type="ChEBI" id="CHEBI:16526"/>
        <dbReference type="ChEBI" id="CHEBI:17478"/>
        <dbReference type="ChEBI" id="CHEBI:35179"/>
        <dbReference type="EC" id="4.1.1.1"/>
    </reaction>
</comment>
<dbReference type="Gene3D" id="3.40.50.970">
    <property type="match status" value="2"/>
</dbReference>
<dbReference type="PIRSF" id="PIRSF036565">
    <property type="entry name" value="Pyruvt_ip_decrb"/>
    <property type="match status" value="1"/>
</dbReference>
<feature type="domain" description="Thiamine pyrophosphate enzyme central" evidence="13">
    <location>
        <begin position="205"/>
        <end position="320"/>
    </location>
</feature>
<evidence type="ECO:0000256" key="6">
    <source>
        <dbReference type="ARBA" id="ARBA00022723"/>
    </source>
</evidence>
<dbReference type="AlphaFoldDB" id="A0A9W9H4N1"/>
<evidence type="ECO:0000313" key="16">
    <source>
        <dbReference type="EMBL" id="KAJ5302767.1"/>
    </source>
</evidence>
<dbReference type="InterPro" id="IPR029061">
    <property type="entry name" value="THDP-binding"/>
</dbReference>
<evidence type="ECO:0000256" key="5">
    <source>
        <dbReference type="ARBA" id="ARBA00014422"/>
    </source>
</evidence>
<keyword evidence="10" id="KW-0456">Lyase</keyword>
<dbReference type="FunFam" id="3.40.50.970:FF:000024">
    <property type="entry name" value="Pyruvate decarboxylase isozyme"/>
    <property type="match status" value="1"/>
</dbReference>
<organism evidence="16 17">
    <name type="scientific">Penicillium atrosanguineum</name>
    <dbReference type="NCBI Taxonomy" id="1132637"/>
    <lineage>
        <taxon>Eukaryota</taxon>
        <taxon>Fungi</taxon>
        <taxon>Dikarya</taxon>
        <taxon>Ascomycota</taxon>
        <taxon>Pezizomycotina</taxon>
        <taxon>Eurotiomycetes</taxon>
        <taxon>Eurotiomycetidae</taxon>
        <taxon>Eurotiales</taxon>
        <taxon>Aspergillaceae</taxon>
        <taxon>Penicillium</taxon>
    </lineage>
</organism>
<evidence type="ECO:0000256" key="4">
    <source>
        <dbReference type="ARBA" id="ARBA00013202"/>
    </source>
</evidence>
<dbReference type="GO" id="GO:0000949">
    <property type="term" value="P:aromatic amino acid family catabolic process to alcohol via Ehrlich pathway"/>
    <property type="evidence" value="ECO:0007669"/>
    <property type="project" value="TreeGrafter"/>
</dbReference>
<dbReference type="InterPro" id="IPR047213">
    <property type="entry name" value="TPP_PYR_PDC_IPDC-like"/>
</dbReference>
<keyword evidence="7" id="KW-0210">Decarboxylase</keyword>
<evidence type="ECO:0000256" key="3">
    <source>
        <dbReference type="ARBA" id="ARBA00007812"/>
    </source>
</evidence>
<keyword evidence="9 12" id="KW-0786">Thiamine pyrophosphate</keyword>
<dbReference type="GO" id="GO:0005829">
    <property type="term" value="C:cytosol"/>
    <property type="evidence" value="ECO:0007669"/>
    <property type="project" value="TreeGrafter"/>
</dbReference>
<dbReference type="InterPro" id="IPR047214">
    <property type="entry name" value="TPP_PDC_IPDC"/>
</dbReference>
<dbReference type="InterPro" id="IPR011766">
    <property type="entry name" value="TPP_enzyme_TPP-bd"/>
</dbReference>
<comment type="cofactor">
    <cofactor evidence="11">
        <name>Mg(2+)</name>
        <dbReference type="ChEBI" id="CHEBI:18420"/>
    </cofactor>
    <text evidence="11">Binds 1 Mg(2+) per subunit.</text>
</comment>
<evidence type="ECO:0000259" key="15">
    <source>
        <dbReference type="Pfam" id="PF02776"/>
    </source>
</evidence>
<evidence type="ECO:0000256" key="12">
    <source>
        <dbReference type="RuleBase" id="RU362132"/>
    </source>
</evidence>
<feature type="binding site" evidence="11">
    <location>
        <position position="513"/>
    </location>
    <ligand>
        <name>Mg(2+)</name>
        <dbReference type="ChEBI" id="CHEBI:18420"/>
    </ligand>
</feature>
<comment type="cofactor">
    <cofactor evidence="2">
        <name>thiamine diphosphate</name>
        <dbReference type="ChEBI" id="CHEBI:58937"/>
    </cofactor>
</comment>